<evidence type="ECO:0000313" key="3">
    <source>
        <dbReference type="Proteomes" id="UP000314294"/>
    </source>
</evidence>
<organism evidence="2 3">
    <name type="scientific">Liparis tanakae</name>
    <name type="common">Tanaka's snailfish</name>
    <dbReference type="NCBI Taxonomy" id="230148"/>
    <lineage>
        <taxon>Eukaryota</taxon>
        <taxon>Metazoa</taxon>
        <taxon>Chordata</taxon>
        <taxon>Craniata</taxon>
        <taxon>Vertebrata</taxon>
        <taxon>Euteleostomi</taxon>
        <taxon>Actinopterygii</taxon>
        <taxon>Neopterygii</taxon>
        <taxon>Teleostei</taxon>
        <taxon>Neoteleostei</taxon>
        <taxon>Acanthomorphata</taxon>
        <taxon>Eupercaria</taxon>
        <taxon>Perciformes</taxon>
        <taxon>Cottioidei</taxon>
        <taxon>Cottales</taxon>
        <taxon>Liparidae</taxon>
        <taxon>Liparis</taxon>
    </lineage>
</organism>
<evidence type="ECO:0000313" key="2">
    <source>
        <dbReference type="EMBL" id="TNN78091.1"/>
    </source>
</evidence>
<accession>A0A4Z2IK00</accession>
<dbReference type="Proteomes" id="UP000314294">
    <property type="component" value="Unassembled WGS sequence"/>
</dbReference>
<gene>
    <name evidence="2" type="ORF">EYF80_011596</name>
</gene>
<proteinExistence type="predicted"/>
<feature type="compositionally biased region" description="Basic and acidic residues" evidence="1">
    <location>
        <begin position="134"/>
        <end position="148"/>
    </location>
</feature>
<reference evidence="2 3" key="1">
    <citation type="submission" date="2019-03" db="EMBL/GenBank/DDBJ databases">
        <title>First draft genome of Liparis tanakae, snailfish: a comprehensive survey of snailfish specific genes.</title>
        <authorList>
            <person name="Kim W."/>
            <person name="Song I."/>
            <person name="Jeong J.-H."/>
            <person name="Kim D."/>
            <person name="Kim S."/>
            <person name="Ryu S."/>
            <person name="Song J.Y."/>
            <person name="Lee S.K."/>
        </authorList>
    </citation>
    <scope>NUCLEOTIDE SEQUENCE [LARGE SCALE GENOMIC DNA]</scope>
    <source>
        <tissue evidence="2">Muscle</tissue>
    </source>
</reference>
<feature type="region of interest" description="Disordered" evidence="1">
    <location>
        <begin position="134"/>
        <end position="158"/>
    </location>
</feature>
<dbReference type="EMBL" id="SRLO01000076">
    <property type="protein sequence ID" value="TNN78091.1"/>
    <property type="molecule type" value="Genomic_DNA"/>
</dbReference>
<protein>
    <submittedName>
        <fullName evidence="2">Uncharacterized protein</fullName>
    </submittedName>
</protein>
<comment type="caution">
    <text evidence="2">The sequence shown here is derived from an EMBL/GenBank/DDBJ whole genome shotgun (WGS) entry which is preliminary data.</text>
</comment>
<keyword evidence="3" id="KW-1185">Reference proteome</keyword>
<evidence type="ECO:0000256" key="1">
    <source>
        <dbReference type="SAM" id="MobiDB-lite"/>
    </source>
</evidence>
<name>A0A4Z2IK00_9TELE</name>
<sequence length="179" mass="20357">MDVEEIEAVDEKLQTRRRRFCGRGLEVLSGRLHPGISEGLRGRERRSAVGGRLHVRRSRSRGRTRLLVTREGLTADEQTLVNPRMMHKLHLMAASRKRFLGINLEKKHGDQVPDCTQRKPHATRMSDTALNSRCDIEPTKTFQKENEPAPKPSLSRGVVYKPAADASYSLCLQHRESPK</sequence>
<dbReference type="AlphaFoldDB" id="A0A4Z2IK00"/>